<sequence>MKNFKQVAFGLILGAMVFSFSAFTNSASSKVNKSKFTKTFYGLNQAGTIYTREASNPAGDCTPKSNNPSCVISYPSDQGPSLNVSSLPSGSTSESSPGWVNP</sequence>
<protein>
    <submittedName>
        <fullName evidence="3">Uncharacterized protein</fullName>
    </submittedName>
</protein>
<reference evidence="3 4" key="1">
    <citation type="submission" date="2020-08" db="EMBL/GenBank/DDBJ databases">
        <title>Genomic Encyclopedia of Type Strains, Phase IV (KMG-V): Genome sequencing to study the core and pangenomes of soil and plant-associated prokaryotes.</title>
        <authorList>
            <person name="Whitman W."/>
        </authorList>
    </citation>
    <scope>NUCLEOTIDE SEQUENCE [LARGE SCALE GENOMIC DNA]</scope>
    <source>
        <strain evidence="3 4">ANJLi2</strain>
    </source>
</reference>
<evidence type="ECO:0000313" key="3">
    <source>
        <dbReference type="EMBL" id="MBB6108719.1"/>
    </source>
</evidence>
<comment type="caution">
    <text evidence="3">The sequence shown here is derived from an EMBL/GenBank/DDBJ whole genome shotgun (WGS) entry which is preliminary data.</text>
</comment>
<evidence type="ECO:0000256" key="1">
    <source>
        <dbReference type="SAM" id="MobiDB-lite"/>
    </source>
</evidence>
<evidence type="ECO:0000256" key="2">
    <source>
        <dbReference type="SAM" id="SignalP"/>
    </source>
</evidence>
<organism evidence="3 4">
    <name type="scientific">Mucilaginibacter lappiensis</name>
    <dbReference type="NCBI Taxonomy" id="354630"/>
    <lineage>
        <taxon>Bacteria</taxon>
        <taxon>Pseudomonadati</taxon>
        <taxon>Bacteroidota</taxon>
        <taxon>Sphingobacteriia</taxon>
        <taxon>Sphingobacteriales</taxon>
        <taxon>Sphingobacteriaceae</taxon>
        <taxon>Mucilaginibacter</taxon>
    </lineage>
</organism>
<keyword evidence="4" id="KW-1185">Reference proteome</keyword>
<dbReference type="RefSeq" id="WP_076370768.1">
    <property type="nucleotide sequence ID" value="NZ_FTMG01000002.1"/>
</dbReference>
<dbReference type="EMBL" id="JACHCB010000002">
    <property type="protein sequence ID" value="MBB6108719.1"/>
    <property type="molecule type" value="Genomic_DNA"/>
</dbReference>
<feature type="chain" id="PRO_5045405376" evidence="2">
    <location>
        <begin position="27"/>
        <end position="102"/>
    </location>
</feature>
<proteinExistence type="predicted"/>
<gene>
    <name evidence="3" type="ORF">HDF23_001454</name>
</gene>
<feature type="region of interest" description="Disordered" evidence="1">
    <location>
        <begin position="69"/>
        <end position="102"/>
    </location>
</feature>
<feature type="signal peptide" evidence="2">
    <location>
        <begin position="1"/>
        <end position="26"/>
    </location>
</feature>
<name>A0ABR6PHJ6_9SPHI</name>
<accession>A0ABR6PHJ6</accession>
<dbReference type="Proteomes" id="UP000541583">
    <property type="component" value="Unassembled WGS sequence"/>
</dbReference>
<evidence type="ECO:0000313" key="4">
    <source>
        <dbReference type="Proteomes" id="UP000541583"/>
    </source>
</evidence>
<keyword evidence="2" id="KW-0732">Signal</keyword>
<feature type="compositionally biased region" description="Polar residues" evidence="1">
    <location>
        <begin position="69"/>
        <end position="84"/>
    </location>
</feature>
<feature type="compositionally biased region" description="Low complexity" evidence="1">
    <location>
        <begin position="85"/>
        <end position="96"/>
    </location>
</feature>